<gene>
    <name evidence="2" type="ORF">AC579_6012</name>
</gene>
<keyword evidence="3" id="KW-1185">Reference proteome</keyword>
<dbReference type="STRING" id="113226.A0A139H794"/>
<accession>A0A139H794</accession>
<evidence type="ECO:0000256" key="1">
    <source>
        <dbReference type="SAM" id="MobiDB-lite"/>
    </source>
</evidence>
<evidence type="ECO:0000313" key="2">
    <source>
        <dbReference type="EMBL" id="KXS98291.1"/>
    </source>
</evidence>
<proteinExistence type="predicted"/>
<protein>
    <submittedName>
        <fullName evidence="2">Uncharacterized protein</fullName>
    </submittedName>
</protein>
<feature type="compositionally biased region" description="Polar residues" evidence="1">
    <location>
        <begin position="1"/>
        <end position="17"/>
    </location>
</feature>
<dbReference type="OrthoDB" id="10254945at2759"/>
<dbReference type="Proteomes" id="UP000073492">
    <property type="component" value="Unassembled WGS sequence"/>
</dbReference>
<dbReference type="EMBL" id="LFZO01000747">
    <property type="protein sequence ID" value="KXS98291.1"/>
    <property type="molecule type" value="Genomic_DNA"/>
</dbReference>
<name>A0A139H794_9PEZI</name>
<sequence length="420" mass="47766">MQNQPNPTMPTATTQPVNLGHPTHGGLQPCSQHVFPFPLMDSMQPDRYRFQERLYNLPPANLGNVKPLTTLLNSLWHSGQVPAVALNLTTLLIHLALPFWHALLTLMKLEELANALTIIFGELPEQVNGETWTTTRPLSTMPGRGAHIVISQEYLTQINATSEAEDPINFQILCLRIAITIVHELAHAAALANSGRPDPDGNTFMGDSQSNEIGFEIEKYLFGGILDLDPFFSESENRNDGWYYAHNNMPSRIKYRIVMLDWPNNDMVNHYAATGASCACLAHLPPAGLYWTTSFLHISRLFQKSYWDHAVDRFALHFPRSLGELRSHDPTWNPQDLLKALMPDGNNHHLYVVDRYFRVYFVQKLHDPSAQTLREFWDSFPKNSKFLEWEALVHEDFGGMDRDLKVAMERVLATTTMSDF</sequence>
<organism evidence="2 3">
    <name type="scientific">Pseudocercospora musae</name>
    <dbReference type="NCBI Taxonomy" id="113226"/>
    <lineage>
        <taxon>Eukaryota</taxon>
        <taxon>Fungi</taxon>
        <taxon>Dikarya</taxon>
        <taxon>Ascomycota</taxon>
        <taxon>Pezizomycotina</taxon>
        <taxon>Dothideomycetes</taxon>
        <taxon>Dothideomycetidae</taxon>
        <taxon>Mycosphaerellales</taxon>
        <taxon>Mycosphaerellaceae</taxon>
        <taxon>Pseudocercospora</taxon>
    </lineage>
</organism>
<dbReference type="AlphaFoldDB" id="A0A139H794"/>
<evidence type="ECO:0000313" key="3">
    <source>
        <dbReference type="Proteomes" id="UP000073492"/>
    </source>
</evidence>
<feature type="region of interest" description="Disordered" evidence="1">
    <location>
        <begin position="1"/>
        <end position="25"/>
    </location>
</feature>
<reference evidence="2 3" key="1">
    <citation type="submission" date="2015-07" db="EMBL/GenBank/DDBJ databases">
        <title>Comparative genomics of the Sigatoka disease complex on banana suggests a link between parallel evolutionary changes in Pseudocercospora fijiensis and Pseudocercospora eumusae and increased virulence on the banana host.</title>
        <authorList>
            <person name="Chang T.-C."/>
            <person name="Salvucci A."/>
            <person name="Crous P.W."/>
            <person name="Stergiopoulos I."/>
        </authorList>
    </citation>
    <scope>NUCLEOTIDE SEQUENCE [LARGE SCALE GENOMIC DNA]</scope>
    <source>
        <strain evidence="2 3">CBS 116634</strain>
    </source>
</reference>
<comment type="caution">
    <text evidence="2">The sequence shown here is derived from an EMBL/GenBank/DDBJ whole genome shotgun (WGS) entry which is preliminary data.</text>
</comment>